<comment type="subcellular location">
    <subcellularLocation>
        <location evidence="2">Cell membrane</location>
    </subcellularLocation>
</comment>
<dbReference type="GO" id="GO:0005886">
    <property type="term" value="C:plasma membrane"/>
    <property type="evidence" value="ECO:0007669"/>
    <property type="project" value="UniProtKB-SubCell"/>
</dbReference>
<dbReference type="EC" id="2.7.13.3" evidence="3"/>
<keyword evidence="9" id="KW-0902">Two-component regulatory system</keyword>
<evidence type="ECO:0000256" key="8">
    <source>
        <dbReference type="ARBA" id="ARBA00022989"/>
    </source>
</evidence>
<dbReference type="Pfam" id="PF00672">
    <property type="entry name" value="HAMP"/>
    <property type="match status" value="1"/>
</dbReference>
<evidence type="ECO:0000256" key="1">
    <source>
        <dbReference type="ARBA" id="ARBA00000085"/>
    </source>
</evidence>
<organism evidence="13 14">
    <name type="scientific">Acrocarpospora macrocephala</name>
    <dbReference type="NCBI Taxonomy" id="150177"/>
    <lineage>
        <taxon>Bacteria</taxon>
        <taxon>Bacillati</taxon>
        <taxon>Actinomycetota</taxon>
        <taxon>Actinomycetes</taxon>
        <taxon>Streptosporangiales</taxon>
        <taxon>Streptosporangiaceae</taxon>
        <taxon>Acrocarpospora</taxon>
    </lineage>
</organism>
<name>A0A5M3WGA2_9ACTN</name>
<dbReference type="Gene3D" id="6.10.340.10">
    <property type="match status" value="1"/>
</dbReference>
<dbReference type="PROSITE" id="PS50109">
    <property type="entry name" value="HIS_KIN"/>
    <property type="match status" value="1"/>
</dbReference>
<evidence type="ECO:0000256" key="2">
    <source>
        <dbReference type="ARBA" id="ARBA00004236"/>
    </source>
</evidence>
<evidence type="ECO:0000259" key="11">
    <source>
        <dbReference type="PROSITE" id="PS50109"/>
    </source>
</evidence>
<dbReference type="PROSITE" id="PS51318">
    <property type="entry name" value="TAT"/>
    <property type="match status" value="1"/>
</dbReference>
<reference evidence="13 14" key="1">
    <citation type="submission" date="2019-10" db="EMBL/GenBank/DDBJ databases">
        <title>Whole genome shotgun sequence of Acrocarpospora macrocephala NBRC 16266.</title>
        <authorList>
            <person name="Ichikawa N."/>
            <person name="Kimura A."/>
            <person name="Kitahashi Y."/>
            <person name="Komaki H."/>
            <person name="Oguchi A."/>
        </authorList>
    </citation>
    <scope>NUCLEOTIDE SEQUENCE [LARGE SCALE GENOMIC DNA]</scope>
    <source>
        <strain evidence="13 14">NBRC 16266</strain>
    </source>
</reference>
<dbReference type="CDD" id="cd06225">
    <property type="entry name" value="HAMP"/>
    <property type="match status" value="1"/>
</dbReference>
<keyword evidence="5" id="KW-0808">Transferase</keyword>
<dbReference type="SMART" id="SM00387">
    <property type="entry name" value="HATPase_c"/>
    <property type="match status" value="1"/>
</dbReference>
<evidence type="ECO:0000259" key="12">
    <source>
        <dbReference type="PROSITE" id="PS50885"/>
    </source>
</evidence>
<comment type="caution">
    <text evidence="13">The sequence shown here is derived from an EMBL/GenBank/DDBJ whole genome shotgun (WGS) entry which is preliminary data.</text>
</comment>
<dbReference type="GO" id="GO:0000155">
    <property type="term" value="F:phosphorelay sensor kinase activity"/>
    <property type="evidence" value="ECO:0007669"/>
    <property type="project" value="InterPro"/>
</dbReference>
<dbReference type="OrthoDB" id="5499837at2"/>
<dbReference type="InterPro" id="IPR005467">
    <property type="entry name" value="His_kinase_dom"/>
</dbReference>
<dbReference type="Gene3D" id="1.10.287.130">
    <property type="match status" value="1"/>
</dbReference>
<dbReference type="CDD" id="cd00082">
    <property type="entry name" value="HisKA"/>
    <property type="match status" value="1"/>
</dbReference>
<dbReference type="EMBL" id="BLAE01000006">
    <property type="protein sequence ID" value="GES07310.1"/>
    <property type="molecule type" value="Genomic_DNA"/>
</dbReference>
<dbReference type="SUPFAM" id="SSF47384">
    <property type="entry name" value="Homodimeric domain of signal transducing histidine kinase"/>
    <property type="match status" value="1"/>
</dbReference>
<evidence type="ECO:0000313" key="13">
    <source>
        <dbReference type="EMBL" id="GES07310.1"/>
    </source>
</evidence>
<gene>
    <name evidence="13" type="ORF">Amac_009050</name>
</gene>
<keyword evidence="8 10" id="KW-1133">Transmembrane helix</keyword>
<dbReference type="Pfam" id="PF00512">
    <property type="entry name" value="HisKA"/>
    <property type="match status" value="1"/>
</dbReference>
<protein>
    <recommendedName>
        <fullName evidence="3">histidine kinase</fullName>
        <ecNumber evidence="3">2.7.13.3</ecNumber>
    </recommendedName>
</protein>
<evidence type="ECO:0000256" key="10">
    <source>
        <dbReference type="SAM" id="Phobius"/>
    </source>
</evidence>
<sequence length="439" mass="45578">MRASPETTSLRRRVLSAIVLVAALTVLLFAAPLAVAVSGQYRGETVSALSRDATWIAAAVPDDQIEAGANAITLPTGVPAGLTVGVYSVDGRLLHGSGPASSALVRQAADGHPHEGTEDGFLAATAPIPGDANQLGVVRVATPVDGVEDRIEAAWLLMAGLAAVVIALAAVFGLRQSARLAAPLEHLTRAAQALGDGDFTVRPPRSDISEADAAGRALAATATRLGAVLERERSFSTHVSHQLRTQLAGMLLGLESALSRPAADRDQAIRTAIERGERLHLVIDDLVGLARDTRTGHQPLDVAALLAEVRADWHGRLAAQGRRLTITMPAELPPVSASPPAVRQILRVLLDNALVHGAAEVAVDVTEVGDAVAVEVADQGPGMADDADPFARRTTAGDGHGIGLALARSLAEAEAGRLILRRARPPVFALLLSPPRSPR</sequence>
<feature type="domain" description="Histidine kinase" evidence="11">
    <location>
        <begin position="238"/>
        <end position="436"/>
    </location>
</feature>
<feature type="transmembrane region" description="Helical" evidence="10">
    <location>
        <begin position="153"/>
        <end position="174"/>
    </location>
</feature>
<evidence type="ECO:0000256" key="7">
    <source>
        <dbReference type="ARBA" id="ARBA00022777"/>
    </source>
</evidence>
<keyword evidence="6 10" id="KW-0812">Transmembrane</keyword>
<keyword evidence="10" id="KW-0472">Membrane</keyword>
<dbReference type="InterPro" id="IPR003594">
    <property type="entry name" value="HATPase_dom"/>
</dbReference>
<dbReference type="PROSITE" id="PS50885">
    <property type="entry name" value="HAMP"/>
    <property type="match status" value="1"/>
</dbReference>
<dbReference type="PANTHER" id="PTHR45436">
    <property type="entry name" value="SENSOR HISTIDINE KINASE YKOH"/>
    <property type="match status" value="1"/>
</dbReference>
<evidence type="ECO:0000313" key="14">
    <source>
        <dbReference type="Proteomes" id="UP000331127"/>
    </source>
</evidence>
<dbReference type="SMART" id="SM00388">
    <property type="entry name" value="HisKA"/>
    <property type="match status" value="1"/>
</dbReference>
<dbReference type="RefSeq" id="WP_155353029.1">
    <property type="nucleotide sequence ID" value="NZ_BAAAHL010000012.1"/>
</dbReference>
<evidence type="ECO:0000256" key="9">
    <source>
        <dbReference type="ARBA" id="ARBA00023012"/>
    </source>
</evidence>
<dbReference type="AlphaFoldDB" id="A0A5M3WGA2"/>
<keyword evidence="4" id="KW-0597">Phosphoprotein</keyword>
<dbReference type="InterPro" id="IPR006311">
    <property type="entry name" value="TAT_signal"/>
</dbReference>
<dbReference type="InterPro" id="IPR003661">
    <property type="entry name" value="HisK_dim/P_dom"/>
</dbReference>
<keyword evidence="7 13" id="KW-0418">Kinase</keyword>
<evidence type="ECO:0000256" key="5">
    <source>
        <dbReference type="ARBA" id="ARBA00022679"/>
    </source>
</evidence>
<evidence type="ECO:0000256" key="6">
    <source>
        <dbReference type="ARBA" id="ARBA00022692"/>
    </source>
</evidence>
<dbReference type="PANTHER" id="PTHR45436:SF5">
    <property type="entry name" value="SENSOR HISTIDINE KINASE TRCS"/>
    <property type="match status" value="1"/>
</dbReference>
<keyword evidence="14" id="KW-1185">Reference proteome</keyword>
<dbReference type="InterPro" id="IPR036890">
    <property type="entry name" value="HATPase_C_sf"/>
</dbReference>
<proteinExistence type="predicted"/>
<feature type="domain" description="HAMP" evidence="12">
    <location>
        <begin position="178"/>
        <end position="230"/>
    </location>
</feature>
<dbReference type="SMART" id="SM00304">
    <property type="entry name" value="HAMP"/>
    <property type="match status" value="1"/>
</dbReference>
<dbReference type="Proteomes" id="UP000331127">
    <property type="component" value="Unassembled WGS sequence"/>
</dbReference>
<dbReference type="SUPFAM" id="SSF55874">
    <property type="entry name" value="ATPase domain of HSP90 chaperone/DNA topoisomerase II/histidine kinase"/>
    <property type="match status" value="1"/>
</dbReference>
<dbReference type="InterPro" id="IPR003660">
    <property type="entry name" value="HAMP_dom"/>
</dbReference>
<accession>A0A5M3WGA2</accession>
<dbReference type="InterPro" id="IPR050428">
    <property type="entry name" value="TCS_sensor_his_kinase"/>
</dbReference>
<comment type="catalytic activity">
    <reaction evidence="1">
        <text>ATP + protein L-histidine = ADP + protein N-phospho-L-histidine.</text>
        <dbReference type="EC" id="2.7.13.3"/>
    </reaction>
</comment>
<evidence type="ECO:0000256" key="3">
    <source>
        <dbReference type="ARBA" id="ARBA00012438"/>
    </source>
</evidence>
<dbReference type="Pfam" id="PF02518">
    <property type="entry name" value="HATPase_c"/>
    <property type="match status" value="1"/>
</dbReference>
<dbReference type="Gene3D" id="3.30.565.10">
    <property type="entry name" value="Histidine kinase-like ATPase, C-terminal domain"/>
    <property type="match status" value="1"/>
</dbReference>
<dbReference type="InterPro" id="IPR036097">
    <property type="entry name" value="HisK_dim/P_sf"/>
</dbReference>
<evidence type="ECO:0000256" key="4">
    <source>
        <dbReference type="ARBA" id="ARBA00022553"/>
    </source>
</evidence>